<reference evidence="1 2" key="1">
    <citation type="submission" date="2017-09" db="EMBL/GenBank/DDBJ databases">
        <title>Bloom of a denitrifying methanotroph, Candidatus Methylomirabilis limnetica, in a deep stratified lake.</title>
        <authorList>
            <person name="Graf J.S."/>
            <person name="Marchant H.K."/>
            <person name="Tienken D."/>
            <person name="Hach P.F."/>
            <person name="Brand A."/>
            <person name="Schubert C.J."/>
            <person name="Kuypers M.M."/>
            <person name="Milucka J."/>
        </authorList>
    </citation>
    <scope>NUCLEOTIDE SEQUENCE [LARGE SCALE GENOMIC DNA]</scope>
    <source>
        <strain evidence="1 2">Zug</strain>
    </source>
</reference>
<evidence type="ECO:0000313" key="2">
    <source>
        <dbReference type="Proteomes" id="UP000241436"/>
    </source>
</evidence>
<dbReference type="Proteomes" id="UP000241436">
    <property type="component" value="Unassembled WGS sequence"/>
</dbReference>
<evidence type="ECO:0000313" key="1">
    <source>
        <dbReference type="EMBL" id="PTL35456.1"/>
    </source>
</evidence>
<protein>
    <recommendedName>
        <fullName evidence="3">Serine protease</fullName>
    </recommendedName>
</protein>
<dbReference type="Gene3D" id="3.90.226.10">
    <property type="entry name" value="2-enoyl-CoA Hydratase, Chain A, domain 1"/>
    <property type="match status" value="1"/>
</dbReference>
<dbReference type="PANTHER" id="PTHR35984">
    <property type="entry name" value="PERIPLASMIC SERINE PROTEASE"/>
    <property type="match status" value="1"/>
</dbReference>
<dbReference type="RefSeq" id="WP_107562919.1">
    <property type="nucleotide sequence ID" value="NZ_NVQC01000023.1"/>
</dbReference>
<dbReference type="OrthoDB" id="1493005at2"/>
<gene>
    <name evidence="1" type="ORF">CLG94_09290</name>
</gene>
<organism evidence="1 2">
    <name type="scientific">Candidatus Methylomirabilis limnetica</name>
    <dbReference type="NCBI Taxonomy" id="2033718"/>
    <lineage>
        <taxon>Bacteria</taxon>
        <taxon>Candidatus Methylomirabilota</taxon>
        <taxon>Candidatus Methylomirabilia</taxon>
        <taxon>Candidatus Methylomirabilales</taxon>
        <taxon>Candidatus Methylomirabilaceae</taxon>
        <taxon>Candidatus Methylomirabilis</taxon>
    </lineage>
</organism>
<reference evidence="2" key="2">
    <citation type="journal article" date="2018" name="Environ. Microbiol.">
        <title>Bloom of a denitrifying methanotroph, 'Candidatus Methylomirabilis limnetica', in a deep stratified lake.</title>
        <authorList>
            <person name="Graf J.S."/>
            <person name="Mayr M.J."/>
            <person name="Marchant H.K."/>
            <person name="Tienken D."/>
            <person name="Hach P.F."/>
            <person name="Brand A."/>
            <person name="Schubert C.J."/>
            <person name="Kuypers M.M."/>
            <person name="Milucka J."/>
        </authorList>
    </citation>
    <scope>NUCLEOTIDE SEQUENCE [LARGE SCALE GENOMIC DNA]</scope>
    <source>
        <strain evidence="2">Zug</strain>
    </source>
</reference>
<sequence>MSRDKRKQIIQDIEKKRDSKVITYITSDRANLQVMISHDVVSIIHDHILMLKEEARAKLDLFIYSRGGASDVPWTLVSMFREYCHEGSFSVLIPYRAHSAATVISLGADEILMTKKAELGPIDATMTTGPYNPTEGDTRNRLPVSVEDVTGYFSLLDRFGCERADEKMKGFEQLTNKVHPLALGAVSRLLEETKLVGLRLLNTRAKPFSEEENHEIIRKLSSEVYSHSHTINRTEAIKYLGLKQVRNAEDATLENDLWSLYLEYRDMFQLENPFNPEEHLVANNLEENTWDNLNLACIESADRLDVCRKSIRVKRLRQVPPTINLNLTNIQFPVINLPNLQPNMNPQQIQALVQQMANATMQQILNTAVQNAINELMKSLPQIGFEHVSLNSGWVKEA</sequence>
<dbReference type="SUPFAM" id="SSF52096">
    <property type="entry name" value="ClpP/crotonase"/>
    <property type="match status" value="1"/>
</dbReference>
<keyword evidence="2" id="KW-1185">Reference proteome</keyword>
<comment type="caution">
    <text evidence="1">The sequence shown here is derived from an EMBL/GenBank/DDBJ whole genome shotgun (WGS) entry which is preliminary data.</text>
</comment>
<dbReference type="EMBL" id="NVQC01000023">
    <property type="protein sequence ID" value="PTL35456.1"/>
    <property type="molecule type" value="Genomic_DNA"/>
</dbReference>
<proteinExistence type="predicted"/>
<accession>A0A2T4TWH3</accession>
<name>A0A2T4TWH3_9BACT</name>
<dbReference type="Pfam" id="PF01972">
    <property type="entry name" value="SDH_protease"/>
    <property type="match status" value="1"/>
</dbReference>
<evidence type="ECO:0008006" key="3">
    <source>
        <dbReference type="Google" id="ProtNLM"/>
    </source>
</evidence>
<dbReference type="InterPro" id="IPR029045">
    <property type="entry name" value="ClpP/crotonase-like_dom_sf"/>
</dbReference>
<dbReference type="AlphaFoldDB" id="A0A2T4TWH3"/>
<dbReference type="GO" id="GO:0016020">
    <property type="term" value="C:membrane"/>
    <property type="evidence" value="ECO:0007669"/>
    <property type="project" value="InterPro"/>
</dbReference>
<dbReference type="PANTHER" id="PTHR35984:SF1">
    <property type="entry name" value="PERIPLASMIC SERINE PROTEASE"/>
    <property type="match status" value="1"/>
</dbReference>
<dbReference type="InterPro" id="IPR002825">
    <property type="entry name" value="Pept_S49_ser-pept_pro"/>
</dbReference>